<gene>
    <name evidence="1" type="ORF">GCM10023185_21570</name>
</gene>
<sequence length="148" mass="16700">MKPPKAPARLPAAEIAARVIHNFVVKHRQPRYLGLVARHYSGGSHGFGELDHFIRNLDLRYCHQIPSGLQHTDSIFQQLQALTSANDCFIMHARAELDGQWMNLRQALELVVGSGDGAFLVLDNGEIMYHESETPKERYIGGRRPRTT</sequence>
<dbReference type="RefSeq" id="WP_345236050.1">
    <property type="nucleotide sequence ID" value="NZ_BAABGZ010000021.1"/>
</dbReference>
<organism evidence="1 2">
    <name type="scientific">Hymenobacter saemangeumensis</name>
    <dbReference type="NCBI Taxonomy" id="1084522"/>
    <lineage>
        <taxon>Bacteria</taxon>
        <taxon>Pseudomonadati</taxon>
        <taxon>Bacteroidota</taxon>
        <taxon>Cytophagia</taxon>
        <taxon>Cytophagales</taxon>
        <taxon>Hymenobacteraceae</taxon>
        <taxon>Hymenobacter</taxon>
    </lineage>
</organism>
<accession>A0ABP8IEY8</accession>
<evidence type="ECO:0000313" key="2">
    <source>
        <dbReference type="Proteomes" id="UP001501153"/>
    </source>
</evidence>
<name>A0ABP8IEY8_9BACT</name>
<reference evidence="2" key="1">
    <citation type="journal article" date="2019" name="Int. J. Syst. Evol. Microbiol.">
        <title>The Global Catalogue of Microorganisms (GCM) 10K type strain sequencing project: providing services to taxonomists for standard genome sequencing and annotation.</title>
        <authorList>
            <consortium name="The Broad Institute Genomics Platform"/>
            <consortium name="The Broad Institute Genome Sequencing Center for Infectious Disease"/>
            <person name="Wu L."/>
            <person name="Ma J."/>
        </authorList>
    </citation>
    <scope>NUCLEOTIDE SEQUENCE [LARGE SCALE GENOMIC DNA]</scope>
    <source>
        <strain evidence="2">JCM 17923</strain>
    </source>
</reference>
<dbReference type="Proteomes" id="UP001501153">
    <property type="component" value="Unassembled WGS sequence"/>
</dbReference>
<keyword evidence="2" id="KW-1185">Reference proteome</keyword>
<comment type="caution">
    <text evidence="1">The sequence shown here is derived from an EMBL/GenBank/DDBJ whole genome shotgun (WGS) entry which is preliminary data.</text>
</comment>
<proteinExistence type="predicted"/>
<protein>
    <submittedName>
        <fullName evidence="1">Uncharacterized protein</fullName>
    </submittedName>
</protein>
<dbReference type="EMBL" id="BAABGZ010000021">
    <property type="protein sequence ID" value="GAA4357063.1"/>
    <property type="molecule type" value="Genomic_DNA"/>
</dbReference>
<evidence type="ECO:0000313" key="1">
    <source>
        <dbReference type="EMBL" id="GAA4357063.1"/>
    </source>
</evidence>